<feature type="compositionally biased region" description="Low complexity" evidence="1">
    <location>
        <begin position="8"/>
        <end position="18"/>
    </location>
</feature>
<dbReference type="Pfam" id="PF20587">
    <property type="entry name" value="DUF6789"/>
    <property type="match status" value="1"/>
</dbReference>
<keyword evidence="2" id="KW-0812">Transmembrane</keyword>
<dbReference type="Proteomes" id="UP000741360">
    <property type="component" value="Unassembled WGS sequence"/>
</dbReference>
<feature type="transmembrane region" description="Helical" evidence="2">
    <location>
        <begin position="21"/>
        <end position="45"/>
    </location>
</feature>
<organism evidence="3 4">
    <name type="scientific">Tectimicrobiota bacterium</name>
    <dbReference type="NCBI Taxonomy" id="2528274"/>
    <lineage>
        <taxon>Bacteria</taxon>
        <taxon>Pseudomonadati</taxon>
        <taxon>Nitrospinota/Tectimicrobiota group</taxon>
        <taxon>Candidatus Tectimicrobiota</taxon>
    </lineage>
</organism>
<keyword evidence="2" id="KW-0472">Membrane</keyword>
<evidence type="ECO:0000313" key="4">
    <source>
        <dbReference type="Proteomes" id="UP000741360"/>
    </source>
</evidence>
<gene>
    <name evidence="3" type="ORF">HYY65_04145</name>
</gene>
<feature type="transmembrane region" description="Helical" evidence="2">
    <location>
        <begin position="103"/>
        <end position="126"/>
    </location>
</feature>
<keyword evidence="2" id="KW-1133">Transmembrane helix</keyword>
<evidence type="ECO:0000256" key="1">
    <source>
        <dbReference type="SAM" id="MobiDB-lite"/>
    </source>
</evidence>
<protein>
    <submittedName>
        <fullName evidence="3">Uncharacterized protein</fullName>
    </submittedName>
</protein>
<evidence type="ECO:0000256" key="2">
    <source>
        <dbReference type="SAM" id="Phobius"/>
    </source>
</evidence>
<feature type="transmembrane region" description="Helical" evidence="2">
    <location>
        <begin position="65"/>
        <end position="91"/>
    </location>
</feature>
<accession>A0A932M0V0</accession>
<sequence length="158" mass="16305">MQQVLTNSASRSSAASGSTHPALPTAILGGFNGTAVMTMMMYFVAPMMLGRPMDVAAMLGSVLGGSWLLGMLMHFINGSIIFPLVYVYAAYRLLPGASWMRGTLLGLVLWFLSQAAVTPMMGGGFFSANSGGLMAVMASLLAHAVYGALLGGFAGGAE</sequence>
<comment type="caution">
    <text evidence="3">The sequence shown here is derived from an EMBL/GenBank/DDBJ whole genome shotgun (WGS) entry which is preliminary data.</text>
</comment>
<evidence type="ECO:0000313" key="3">
    <source>
        <dbReference type="EMBL" id="MBI3014261.1"/>
    </source>
</evidence>
<dbReference type="AlphaFoldDB" id="A0A932M0V0"/>
<dbReference type="EMBL" id="JACPSX010000072">
    <property type="protein sequence ID" value="MBI3014261.1"/>
    <property type="molecule type" value="Genomic_DNA"/>
</dbReference>
<feature type="region of interest" description="Disordered" evidence="1">
    <location>
        <begin position="1"/>
        <end position="20"/>
    </location>
</feature>
<reference evidence="3" key="1">
    <citation type="submission" date="2020-07" db="EMBL/GenBank/DDBJ databases">
        <title>Huge and variable diversity of episymbiotic CPR bacteria and DPANN archaea in groundwater ecosystems.</title>
        <authorList>
            <person name="He C.Y."/>
            <person name="Keren R."/>
            <person name="Whittaker M."/>
            <person name="Farag I.F."/>
            <person name="Doudna J."/>
            <person name="Cate J.H.D."/>
            <person name="Banfield J.F."/>
        </authorList>
    </citation>
    <scope>NUCLEOTIDE SEQUENCE</scope>
    <source>
        <strain evidence="3">NC_groundwater_717_Ag_S-0.2um_59_8</strain>
    </source>
</reference>
<dbReference type="InterPro" id="IPR046739">
    <property type="entry name" value="DUF6789"/>
</dbReference>
<feature type="transmembrane region" description="Helical" evidence="2">
    <location>
        <begin position="132"/>
        <end position="154"/>
    </location>
</feature>
<proteinExistence type="predicted"/>
<name>A0A932M0V0_UNCTE</name>